<dbReference type="OrthoDB" id="9799237at2"/>
<dbReference type="SMART" id="SM00563">
    <property type="entry name" value="PlsC"/>
    <property type="match status" value="1"/>
</dbReference>
<evidence type="ECO:0000256" key="5">
    <source>
        <dbReference type="ARBA" id="ARBA00023136"/>
    </source>
</evidence>
<proteinExistence type="inferred from homology"/>
<name>C8PGX7_9BACT</name>
<comment type="caution">
    <text evidence="8">The sequence shown here is derived from an EMBL/GenBank/DDBJ whole genome shotgun (WGS) entry which is preliminary data.</text>
</comment>
<evidence type="ECO:0000256" key="3">
    <source>
        <dbReference type="ARBA" id="ARBA00022692"/>
    </source>
</evidence>
<feature type="transmembrane region" description="Helical" evidence="6">
    <location>
        <begin position="361"/>
        <end position="387"/>
    </location>
</feature>
<feature type="transmembrane region" description="Helical" evidence="6">
    <location>
        <begin position="104"/>
        <end position="122"/>
    </location>
</feature>
<accession>C8PGX7</accession>
<feature type="transmembrane region" description="Helical" evidence="6">
    <location>
        <begin position="81"/>
        <end position="98"/>
    </location>
</feature>
<dbReference type="CDD" id="cd06173">
    <property type="entry name" value="MFS_MefA_like"/>
    <property type="match status" value="1"/>
</dbReference>
<dbReference type="InterPro" id="IPR011701">
    <property type="entry name" value="MFS"/>
</dbReference>
<dbReference type="InterPro" id="IPR002123">
    <property type="entry name" value="Plipid/glycerol_acylTrfase"/>
</dbReference>
<evidence type="ECO:0000259" key="7">
    <source>
        <dbReference type="SMART" id="SM00563"/>
    </source>
</evidence>
<dbReference type="InterPro" id="IPR036259">
    <property type="entry name" value="MFS_trans_sf"/>
</dbReference>
<dbReference type="SUPFAM" id="SSF69593">
    <property type="entry name" value="Glycerol-3-phosphate (1)-acyltransferase"/>
    <property type="match status" value="1"/>
</dbReference>
<feature type="transmembrane region" description="Helical" evidence="6">
    <location>
        <begin position="236"/>
        <end position="259"/>
    </location>
</feature>
<keyword evidence="3 6" id="KW-0812">Transmembrane</keyword>
<dbReference type="SUPFAM" id="SSF103473">
    <property type="entry name" value="MFS general substrate transporter"/>
    <property type="match status" value="1"/>
</dbReference>
<dbReference type="SUPFAM" id="SSF56801">
    <property type="entry name" value="Acetyl-CoA synthetase-like"/>
    <property type="match status" value="1"/>
</dbReference>
<dbReference type="Gene3D" id="3.40.50.12780">
    <property type="entry name" value="N-terminal domain of ligase-like"/>
    <property type="match status" value="1"/>
</dbReference>
<feature type="transmembrane region" description="Helical" evidence="6">
    <location>
        <begin position="325"/>
        <end position="349"/>
    </location>
</feature>
<dbReference type="Gene3D" id="1.20.1250.20">
    <property type="entry name" value="MFS general substrate transporter like domains"/>
    <property type="match status" value="1"/>
</dbReference>
<keyword evidence="2" id="KW-0436">Ligase</keyword>
<dbReference type="GO" id="GO:0006631">
    <property type="term" value="P:fatty acid metabolic process"/>
    <property type="evidence" value="ECO:0007669"/>
    <property type="project" value="TreeGrafter"/>
</dbReference>
<dbReference type="RefSeq" id="WP_005870799.1">
    <property type="nucleotide sequence ID" value="NZ_ACYG01000022.1"/>
</dbReference>
<dbReference type="InterPro" id="IPR020845">
    <property type="entry name" value="AMP-binding_CS"/>
</dbReference>
<keyword evidence="8" id="KW-0012">Acyltransferase</keyword>
<evidence type="ECO:0000256" key="4">
    <source>
        <dbReference type="ARBA" id="ARBA00022989"/>
    </source>
</evidence>
<dbReference type="InterPro" id="IPR045851">
    <property type="entry name" value="AMP-bd_C_sf"/>
</dbReference>
<feature type="transmembrane region" description="Helical" evidence="6">
    <location>
        <begin position="7"/>
        <end position="23"/>
    </location>
</feature>
<feature type="transmembrane region" description="Helical" evidence="6">
    <location>
        <begin position="179"/>
        <end position="198"/>
    </location>
</feature>
<keyword evidence="8" id="KW-0808">Transferase</keyword>
<dbReference type="Gene3D" id="3.30.300.30">
    <property type="match status" value="1"/>
</dbReference>
<organism evidence="8 9">
    <name type="scientific">Campylobacter gracilis RM3268</name>
    <dbReference type="NCBI Taxonomy" id="553220"/>
    <lineage>
        <taxon>Bacteria</taxon>
        <taxon>Pseudomonadati</taxon>
        <taxon>Campylobacterota</taxon>
        <taxon>Epsilonproteobacteria</taxon>
        <taxon>Campylobacterales</taxon>
        <taxon>Campylobacteraceae</taxon>
        <taxon>Campylobacter</taxon>
    </lineage>
</organism>
<reference evidence="8 9" key="1">
    <citation type="submission" date="2009-07" db="EMBL/GenBank/DDBJ databases">
        <authorList>
            <person name="Madupu R."/>
            <person name="Sebastian Y."/>
            <person name="Durkin A.S."/>
            <person name="Torralba M."/>
            <person name="Methe B."/>
            <person name="Sutton G.G."/>
            <person name="Strausberg R.L."/>
            <person name="Nelson K.E."/>
        </authorList>
    </citation>
    <scope>NUCLEOTIDE SEQUENCE [LARGE SCALE GENOMIC DNA]</scope>
    <source>
        <strain evidence="8 9">RM3268</strain>
    </source>
</reference>
<evidence type="ECO:0000256" key="2">
    <source>
        <dbReference type="ARBA" id="ARBA00022598"/>
    </source>
</evidence>
<keyword evidence="9" id="KW-1185">Reference proteome</keyword>
<protein>
    <submittedName>
        <fullName evidence="8">2-acyl-glycerophospho-ethanolamine acyltransferase</fullName>
    </submittedName>
</protein>
<dbReference type="eggNOG" id="COG2814">
    <property type="taxonomic scope" value="Bacteria"/>
</dbReference>
<evidence type="ECO:0000256" key="6">
    <source>
        <dbReference type="SAM" id="Phobius"/>
    </source>
</evidence>
<evidence type="ECO:0000313" key="8">
    <source>
        <dbReference type="EMBL" id="EEV17798.1"/>
    </source>
</evidence>
<dbReference type="GO" id="GO:0016746">
    <property type="term" value="F:acyltransferase activity"/>
    <property type="evidence" value="ECO:0007669"/>
    <property type="project" value="UniProtKB-KW"/>
</dbReference>
<dbReference type="EMBL" id="ACYG01000022">
    <property type="protein sequence ID" value="EEV17798.1"/>
    <property type="molecule type" value="Genomic_DNA"/>
</dbReference>
<feature type="transmembrane region" description="Helical" evidence="6">
    <location>
        <begin position="142"/>
        <end position="167"/>
    </location>
</feature>
<dbReference type="eggNOG" id="COG0204">
    <property type="taxonomic scope" value="Bacteria"/>
</dbReference>
<feature type="domain" description="Phospholipid/glycerol acyltransferase" evidence="7">
    <location>
        <begin position="445"/>
        <end position="556"/>
    </location>
</feature>
<evidence type="ECO:0000313" key="9">
    <source>
        <dbReference type="Proteomes" id="UP000005709"/>
    </source>
</evidence>
<dbReference type="InterPro" id="IPR000873">
    <property type="entry name" value="AMP-dep_synth/lig_dom"/>
</dbReference>
<feature type="transmembrane region" description="Helical" evidence="6">
    <location>
        <begin position="271"/>
        <end position="294"/>
    </location>
</feature>
<dbReference type="STRING" id="824.CGRAC_1969"/>
<dbReference type="Pfam" id="PF07690">
    <property type="entry name" value="MFS_1"/>
    <property type="match status" value="1"/>
</dbReference>
<dbReference type="Pfam" id="PF01553">
    <property type="entry name" value="Acyltransferase"/>
    <property type="match status" value="1"/>
</dbReference>
<sequence>MKSLLKINGFLPFLAIMFINASVDLGHKITIQNVLVKSADSGALIALTSLVNLLILLPYVFLFSASGYLNDKFSRTRITRICAKLGVALTALITLGYLCGWFYFAFFMTILLAAQSAIYSPAKYGLIKKIVGAKNLGAANGLVQALTIIAILLSSLVFSVIFELFAARSSDAGELMSSVWFIGVLLVAGSALETYYSYKIPFFDAAQPQAEFNKDDYLKLRYLRQNLNFVLKDKNVLLCTLGLAMFWAVSQLVIATFPAHYKSLSGSDNVMVIQVILALSAIGIALGSIFAGSYCKKHIELGIVPFGAFGLALALMVLANAHSVFWLGTASFFFGFSGGIFIVPLNAVIQFFTADERMGRVLAGSNFIQNIFMVLFLLIAIILVHFAVASGEIFVMAALCVLICGIFGAKYLPQLFVRILLIPFMKFGYQVHVDGIENIPQKGGVLLLGNHISWIDWAVVQLACPRGVRFVMHRSYYDLWYLKWFFKIFRVIPIGAGVSKSAIESIREALNAGEVVGLFPEGHISYNGRIDEFQGGFELAAHDTNSVIVPFYIRGLWGSTFSRASEHYKRTISQSGKNALRVSFGAPIEANSKAHEVKRAVTELSFFSWGKYLASLKPLAYNWLNQAKRSPFKRVAVDSTGVSFTNLAMMSAVLILRKRLKSRISSEENVGIILPSSVIASAVNLTLFAMGKTSVNLNYTLSEENLIYCADKANIRTIISSRKFVEKLKSKGFELESSIGDRLVYLEDLSEGVSKNERIACALKSLLMPKILFRALYFKPHAIDDVATILFSSGSEGKPKGVVLTHKNIMANVRQISELINATEHDAILASLPIFHCFGLTVTTLFPLNDGILSIHVPDPTDAFSVGKMSAKYGATIMFGTSTFFRLYTKNKRLNPLMLGSIRLAIAGAEKLNENVRKEFKIKFGIEIYEGYGTTETAPVVSVNTPNVLEPDFFKELYFNREKSVGLPLAGTVIKITDPASLQPLPNGQEGLILIGGHQVMKEYYDEPAKTAEAIAQINGVRYYKSGDIGYIDDDGFLFITDRLSRFAKIGGEMISLGAVESAVGEILGESAIYSCVNLKDEKKGEKIALLYVGEASEDEISRRLKDSALAPIMQPSVVKKVEQIPVLGSGKVNLKAVKDLAIELGL</sequence>
<feature type="transmembrane region" description="Helical" evidence="6">
    <location>
        <begin position="301"/>
        <end position="319"/>
    </location>
</feature>
<dbReference type="GO" id="GO:0031956">
    <property type="term" value="F:medium-chain fatty acid-CoA ligase activity"/>
    <property type="evidence" value="ECO:0007669"/>
    <property type="project" value="TreeGrafter"/>
</dbReference>
<feature type="transmembrane region" description="Helical" evidence="6">
    <location>
        <begin position="43"/>
        <end position="69"/>
    </location>
</feature>
<comment type="similarity">
    <text evidence="1">Belongs to the ATP-dependent AMP-binding enzyme family.</text>
</comment>
<dbReference type="PANTHER" id="PTHR43201:SF5">
    <property type="entry name" value="MEDIUM-CHAIN ACYL-COA LIGASE ACSF2, MITOCHONDRIAL"/>
    <property type="match status" value="1"/>
</dbReference>
<dbReference type="GO" id="GO:0022857">
    <property type="term" value="F:transmembrane transporter activity"/>
    <property type="evidence" value="ECO:0007669"/>
    <property type="project" value="InterPro"/>
</dbReference>
<dbReference type="Pfam" id="PF00501">
    <property type="entry name" value="AMP-binding"/>
    <property type="match status" value="1"/>
</dbReference>
<keyword evidence="5 6" id="KW-0472">Membrane</keyword>
<dbReference type="CDD" id="cd07989">
    <property type="entry name" value="LPLAT_AGPAT-like"/>
    <property type="match status" value="1"/>
</dbReference>
<dbReference type="eggNOG" id="COG0318">
    <property type="taxonomic scope" value="Bacteria"/>
</dbReference>
<gene>
    <name evidence="8" type="ORF">CAMGR0001_2165</name>
</gene>
<evidence type="ECO:0000256" key="1">
    <source>
        <dbReference type="ARBA" id="ARBA00006432"/>
    </source>
</evidence>
<dbReference type="PANTHER" id="PTHR43201">
    <property type="entry name" value="ACYL-COA SYNTHETASE"/>
    <property type="match status" value="1"/>
</dbReference>
<dbReference type="NCBIfam" id="NF006386">
    <property type="entry name" value="PRK08633.1"/>
    <property type="match status" value="1"/>
</dbReference>
<dbReference type="AlphaFoldDB" id="C8PGX7"/>
<feature type="transmembrane region" description="Helical" evidence="6">
    <location>
        <begin position="393"/>
        <end position="412"/>
    </location>
</feature>
<dbReference type="PROSITE" id="PS00455">
    <property type="entry name" value="AMP_BINDING"/>
    <property type="match status" value="1"/>
</dbReference>
<dbReference type="InterPro" id="IPR042099">
    <property type="entry name" value="ANL_N_sf"/>
</dbReference>
<dbReference type="Proteomes" id="UP000005709">
    <property type="component" value="Unassembled WGS sequence"/>
</dbReference>
<keyword evidence="4 6" id="KW-1133">Transmembrane helix</keyword>